<organism evidence="7 8">
    <name type="scientific">Bradyrhizobium diazoefficiens</name>
    <dbReference type="NCBI Taxonomy" id="1355477"/>
    <lineage>
        <taxon>Bacteria</taxon>
        <taxon>Pseudomonadati</taxon>
        <taxon>Pseudomonadota</taxon>
        <taxon>Alphaproteobacteria</taxon>
        <taxon>Hyphomicrobiales</taxon>
        <taxon>Nitrobacteraceae</taxon>
        <taxon>Bradyrhizobium</taxon>
    </lineage>
</organism>
<protein>
    <recommendedName>
        <fullName evidence="6">CENP-V/GFA domain-containing protein</fullName>
    </recommendedName>
</protein>
<dbReference type="GO" id="GO:0016846">
    <property type="term" value="F:carbon-sulfur lyase activity"/>
    <property type="evidence" value="ECO:0007669"/>
    <property type="project" value="InterPro"/>
</dbReference>
<dbReference type="InterPro" id="IPR011057">
    <property type="entry name" value="Mss4-like_sf"/>
</dbReference>
<evidence type="ECO:0000259" key="6">
    <source>
        <dbReference type="PROSITE" id="PS51891"/>
    </source>
</evidence>
<accession>A0A0E4BJQ4</accession>
<evidence type="ECO:0000256" key="3">
    <source>
        <dbReference type="ARBA" id="ARBA00022833"/>
    </source>
</evidence>
<dbReference type="PANTHER" id="PTHR33337:SF40">
    <property type="entry name" value="CENP-V_GFA DOMAIN-CONTAINING PROTEIN-RELATED"/>
    <property type="match status" value="1"/>
</dbReference>
<reference evidence="7 8" key="1">
    <citation type="submission" date="2014-11" db="EMBL/GenBank/DDBJ databases">
        <title>Symbiosis island explosion on the genome of extra-slow-growing strains of soybean bradyrhizobia with massive insertion sequences.</title>
        <authorList>
            <person name="Iida T."/>
            <person name="Minamisawa K."/>
        </authorList>
    </citation>
    <scope>NUCLEOTIDE SEQUENCE [LARGE SCALE GENOMIC DNA]</scope>
    <source>
        <strain evidence="7 8">NK6</strain>
    </source>
</reference>
<feature type="region of interest" description="Disordered" evidence="5">
    <location>
        <begin position="118"/>
        <end position="138"/>
    </location>
</feature>
<evidence type="ECO:0000313" key="7">
    <source>
        <dbReference type="EMBL" id="BAR53486.1"/>
    </source>
</evidence>
<dbReference type="GO" id="GO:0046872">
    <property type="term" value="F:metal ion binding"/>
    <property type="evidence" value="ECO:0007669"/>
    <property type="project" value="UniProtKB-KW"/>
</dbReference>
<evidence type="ECO:0000256" key="1">
    <source>
        <dbReference type="ARBA" id="ARBA00005495"/>
    </source>
</evidence>
<dbReference type="RefSeq" id="WP_060908075.1">
    <property type="nucleotide sequence ID" value="NZ_JAFCKD010000124.1"/>
</dbReference>
<evidence type="ECO:0000256" key="2">
    <source>
        <dbReference type="ARBA" id="ARBA00022723"/>
    </source>
</evidence>
<gene>
    <name evidence="7" type="ORF">NK6_298</name>
</gene>
<dbReference type="InterPro" id="IPR006913">
    <property type="entry name" value="CENP-V/GFA"/>
</dbReference>
<keyword evidence="2" id="KW-0479">Metal-binding</keyword>
<evidence type="ECO:0000256" key="4">
    <source>
        <dbReference type="ARBA" id="ARBA00023239"/>
    </source>
</evidence>
<dbReference type="Proteomes" id="UP000063308">
    <property type="component" value="Chromosome"/>
</dbReference>
<dbReference type="SUPFAM" id="SSF51316">
    <property type="entry name" value="Mss4-like"/>
    <property type="match status" value="1"/>
</dbReference>
<feature type="domain" description="CENP-V/GFA" evidence="6">
    <location>
        <begin position="2"/>
        <end position="118"/>
    </location>
</feature>
<keyword evidence="4" id="KW-0456">Lyase</keyword>
<evidence type="ECO:0000256" key="5">
    <source>
        <dbReference type="SAM" id="MobiDB-lite"/>
    </source>
</evidence>
<dbReference type="Gene3D" id="3.90.1590.10">
    <property type="entry name" value="glutathione-dependent formaldehyde- activating enzyme (gfa)"/>
    <property type="match status" value="1"/>
</dbReference>
<dbReference type="EMBL" id="AP014685">
    <property type="protein sequence ID" value="BAR53486.1"/>
    <property type="molecule type" value="Genomic_DNA"/>
</dbReference>
<sequence>MLTGSCLCGGVAYEVDAEPAPFVHCHCQTCRKTHGSAFSSVMPVPRAAFRWVRGDELLAAFESSPGKFRRFCTRCGSHIIAERIAQPNVLLRMGCLDTPVAGPARAHIWRSDAASWYDPKEDATPELPEAAASPPPAR</sequence>
<dbReference type="AlphaFoldDB" id="A0A0E4BJQ4"/>
<keyword evidence="3" id="KW-0862">Zinc</keyword>
<evidence type="ECO:0000313" key="8">
    <source>
        <dbReference type="Proteomes" id="UP000063308"/>
    </source>
</evidence>
<dbReference type="PANTHER" id="PTHR33337">
    <property type="entry name" value="GFA DOMAIN-CONTAINING PROTEIN"/>
    <property type="match status" value="1"/>
</dbReference>
<dbReference type="Pfam" id="PF04828">
    <property type="entry name" value="GFA"/>
    <property type="match status" value="1"/>
</dbReference>
<dbReference type="PROSITE" id="PS51891">
    <property type="entry name" value="CENP_V_GFA"/>
    <property type="match status" value="1"/>
</dbReference>
<comment type="similarity">
    <text evidence="1">Belongs to the Gfa family.</text>
</comment>
<name>A0A0E4BJQ4_9BRAD</name>
<proteinExistence type="inferred from homology"/>